<keyword evidence="1" id="KW-0732">Signal</keyword>
<keyword evidence="3" id="KW-1185">Reference proteome</keyword>
<sequence length="94" mass="9929">MTGSTGRGRRSGSRGKAAVFCLWVVLISTQLRLFAAVGNAAGQLPPRRARFLDLSSIPVVSSPATFGVGKGDTAVLFGEDKRKIHTGPNPLHNK</sequence>
<dbReference type="PANTHER" id="PTHR34545:SF7">
    <property type="entry name" value="CLAVATA3_ESR (CLE)-RELATED PROTEIN 16"/>
    <property type="match status" value="1"/>
</dbReference>
<dbReference type="InterPro" id="IPR033249">
    <property type="entry name" value="CLE_plant"/>
</dbReference>
<accession>A0A822YHN5</accession>
<evidence type="ECO:0000313" key="2">
    <source>
        <dbReference type="EMBL" id="DAD32090.1"/>
    </source>
</evidence>
<protein>
    <submittedName>
        <fullName evidence="2">Uncharacterized protein</fullName>
    </submittedName>
</protein>
<feature type="signal peptide" evidence="1">
    <location>
        <begin position="1"/>
        <end position="36"/>
    </location>
</feature>
<dbReference type="AlphaFoldDB" id="A0A822YHN5"/>
<organism evidence="2 3">
    <name type="scientific">Nelumbo nucifera</name>
    <name type="common">Sacred lotus</name>
    <dbReference type="NCBI Taxonomy" id="4432"/>
    <lineage>
        <taxon>Eukaryota</taxon>
        <taxon>Viridiplantae</taxon>
        <taxon>Streptophyta</taxon>
        <taxon>Embryophyta</taxon>
        <taxon>Tracheophyta</taxon>
        <taxon>Spermatophyta</taxon>
        <taxon>Magnoliopsida</taxon>
        <taxon>Proteales</taxon>
        <taxon>Nelumbonaceae</taxon>
        <taxon>Nelumbo</taxon>
    </lineage>
</organism>
<dbReference type="PANTHER" id="PTHR34545">
    <property type="entry name" value="CLAVATA3/ESR (CLE)-RELATED PROTEIN 22"/>
    <property type="match status" value="1"/>
</dbReference>
<gene>
    <name evidence="2" type="ORF">HUJ06_010941</name>
</gene>
<name>A0A822YHN5_NELNU</name>
<dbReference type="EMBL" id="DUZY01000003">
    <property type="protein sequence ID" value="DAD32090.1"/>
    <property type="molecule type" value="Genomic_DNA"/>
</dbReference>
<evidence type="ECO:0000313" key="3">
    <source>
        <dbReference type="Proteomes" id="UP000607653"/>
    </source>
</evidence>
<evidence type="ECO:0000256" key="1">
    <source>
        <dbReference type="SAM" id="SignalP"/>
    </source>
</evidence>
<dbReference type="GO" id="GO:0048731">
    <property type="term" value="P:system development"/>
    <property type="evidence" value="ECO:0007669"/>
    <property type="project" value="InterPro"/>
</dbReference>
<dbReference type="Proteomes" id="UP000607653">
    <property type="component" value="Unassembled WGS sequence"/>
</dbReference>
<reference evidence="2 3" key="1">
    <citation type="journal article" date="2020" name="Mol. Biol. Evol.">
        <title>Distinct Expression and Methylation Patterns for Genes with Different Fates following a Single Whole-Genome Duplication in Flowering Plants.</title>
        <authorList>
            <person name="Shi T."/>
            <person name="Rahmani R.S."/>
            <person name="Gugger P.F."/>
            <person name="Wang M."/>
            <person name="Li H."/>
            <person name="Zhang Y."/>
            <person name="Li Z."/>
            <person name="Wang Q."/>
            <person name="Van de Peer Y."/>
            <person name="Marchal K."/>
            <person name="Chen J."/>
        </authorList>
    </citation>
    <scope>NUCLEOTIDE SEQUENCE [LARGE SCALE GENOMIC DNA]</scope>
    <source>
        <tissue evidence="2">Leaf</tissue>
    </source>
</reference>
<proteinExistence type="predicted"/>
<comment type="caution">
    <text evidence="2">The sequence shown here is derived from an EMBL/GenBank/DDBJ whole genome shotgun (WGS) entry which is preliminary data.</text>
</comment>
<feature type="chain" id="PRO_5033009095" evidence="1">
    <location>
        <begin position="37"/>
        <end position="94"/>
    </location>
</feature>